<dbReference type="OrthoDB" id="6240528at2759"/>
<dbReference type="SUPFAM" id="SSF57716">
    <property type="entry name" value="Glucocorticoid receptor-like (DNA-binding domain)"/>
    <property type="match status" value="4"/>
</dbReference>
<organism evidence="7 8">
    <name type="scientific">Fasciola gigantica</name>
    <name type="common">Giant liver fluke</name>
    <dbReference type="NCBI Taxonomy" id="46835"/>
    <lineage>
        <taxon>Eukaryota</taxon>
        <taxon>Metazoa</taxon>
        <taxon>Spiralia</taxon>
        <taxon>Lophotrochozoa</taxon>
        <taxon>Platyhelminthes</taxon>
        <taxon>Trematoda</taxon>
        <taxon>Digenea</taxon>
        <taxon>Plagiorchiida</taxon>
        <taxon>Echinostomata</taxon>
        <taxon>Echinostomatoidea</taxon>
        <taxon>Fasciolidae</taxon>
        <taxon>Fasciola</taxon>
    </lineage>
</organism>
<dbReference type="AlphaFoldDB" id="A0A504WV14"/>
<dbReference type="STRING" id="46835.A0A504WV14"/>
<feature type="domain" description="LIM zinc-binding" evidence="6">
    <location>
        <begin position="976"/>
        <end position="1036"/>
    </location>
</feature>
<dbReference type="Pfam" id="PF00412">
    <property type="entry name" value="LIM"/>
    <property type="match status" value="9"/>
</dbReference>
<keyword evidence="8" id="KW-1185">Reference proteome</keyword>
<feature type="domain" description="LIM zinc-binding" evidence="6">
    <location>
        <begin position="308"/>
        <end position="369"/>
    </location>
</feature>
<dbReference type="Proteomes" id="UP000316759">
    <property type="component" value="Unassembled WGS sequence"/>
</dbReference>
<dbReference type="EMBL" id="SUNJ01015847">
    <property type="protein sequence ID" value="TPP39713.1"/>
    <property type="molecule type" value="Genomic_DNA"/>
</dbReference>
<feature type="region of interest" description="Disordered" evidence="5">
    <location>
        <begin position="877"/>
        <end position="909"/>
    </location>
</feature>
<dbReference type="InterPro" id="IPR001781">
    <property type="entry name" value="Znf_LIM"/>
</dbReference>
<feature type="domain" description="LIM zinc-binding" evidence="6">
    <location>
        <begin position="73"/>
        <end position="134"/>
    </location>
</feature>
<accession>A0A504WV14</accession>
<feature type="domain" description="LIM zinc-binding" evidence="6">
    <location>
        <begin position="640"/>
        <end position="700"/>
    </location>
</feature>
<dbReference type="SUPFAM" id="SSF48695">
    <property type="entry name" value="Multiheme cytochromes"/>
    <property type="match status" value="1"/>
</dbReference>
<protein>
    <recommendedName>
        <fullName evidence="6">LIM zinc-binding domain-containing protein</fullName>
    </recommendedName>
</protein>
<dbReference type="SMART" id="SM00132">
    <property type="entry name" value="LIM"/>
    <property type="match status" value="9"/>
</dbReference>
<dbReference type="PROSITE" id="PS00478">
    <property type="entry name" value="LIM_DOMAIN_1"/>
    <property type="match status" value="5"/>
</dbReference>
<feature type="domain" description="LIM zinc-binding" evidence="6">
    <location>
        <begin position="1061"/>
        <end position="1121"/>
    </location>
</feature>
<dbReference type="InterPro" id="IPR036280">
    <property type="entry name" value="Multihaem_cyt_sf"/>
</dbReference>
<evidence type="ECO:0000259" key="6">
    <source>
        <dbReference type="PROSITE" id="PS50023"/>
    </source>
</evidence>
<evidence type="ECO:0000256" key="1">
    <source>
        <dbReference type="ARBA" id="ARBA00022723"/>
    </source>
</evidence>
<proteinExistence type="predicted"/>
<feature type="domain" description="LIM zinc-binding" evidence="6">
    <location>
        <begin position="178"/>
        <end position="238"/>
    </location>
</feature>
<feature type="domain" description="LIM zinc-binding" evidence="6">
    <location>
        <begin position="1141"/>
        <end position="1201"/>
    </location>
</feature>
<feature type="non-terminal residue" evidence="7">
    <location>
        <position position="1"/>
    </location>
</feature>
<comment type="caution">
    <text evidence="7">The sequence shown here is derived from an EMBL/GenBank/DDBJ whole genome shotgun (WGS) entry which is preliminary data.</text>
</comment>
<dbReference type="Gene3D" id="2.10.110.10">
    <property type="entry name" value="Cysteine Rich Protein"/>
    <property type="match status" value="9"/>
</dbReference>
<evidence type="ECO:0000313" key="8">
    <source>
        <dbReference type="Proteomes" id="UP000316759"/>
    </source>
</evidence>
<sequence length="1221" mass="138827">LYNPEVYLRCQNYRVVAEVHIDGGASYDASDFKEMTVLAYDEQGSPEASFVNNSQSRTPSPMQIVQAVPATQLRCFGCGHTIEDTTYLTVLNGIFHDNCFRCDACKTLLEVTRFQVVDGKPHCDPPCPEQLNSLILVATTPFQKESTVSDTVAADQQDALYQTVIVEQEPQRQDSQREYCSACGLIIATNLFVRALDGIFHNECFRCDICHRLLRVGSCKFVDSKLRCDPDCVRISRDSPPFAERPASAGPLGERTEKTLPMSRYHFTMGSKRERTPRPSQMDLVDKIVIDTMEKQPKVDFARAPRQYTCFLCHLPISLADRLDRLNRTYHRNCFRCHKCHRLLQEHKYNIQEENPCCQPYCGYEEKSVQPTYMNTTAENLRVSTVYHRPFEKTVSSGRVSRGQQTRYEDVYPLHKSSPSTGNVWKTKSRSLSQPEAVHCFDCNKNVYAAERINAMNRVYHRTCFRCYVCKNVLNVGRFGVYDGKPLCEPHQKQLQNMRSLSSQSLRSDCADQDFGRLFQEARIEMKMPPTIPAAQSIQEHDHVSMSSTQNEFPHRIPKPEARRNVEHALANPKRTPVQLMVAKGAMGETKSTLFNSMDSGTDHSIDVAQIPGNYPSFHTDDGHHKLKFRNRSDYTVSDDSCFACGKKVYVAERLLMLDRLYHRNCFRCSACNNVLNVGRYSVHDDQPYCIPHHKQLLHLSNSSLRGLKDGLSLDELNTEYAETTTPMEVMTKRMATSMKANLETRAAIPFYHSNTISGKENSHVPVTSAGALQQKIEPVPTPAVRGYQNPLAVLTKSLREQEADHRLCARCLLEIGLDDRILLTDRAVHARCAECHVCHLNLNSLNYKELNGQLFCDVHYSQEVALLKQSRRNSSVSATGIQRSQSMPASRKTIDIDSPQTKAPKSGMPVFGTLVSSSTIDTLRQIVPSGAPQNAVQKIRPDTPMIHQGQSLQAQHEELTEKLNVLNGDTGSKPMLCVTCNQSVQPSMFLQLEGRKYHFGCIRCQVCGKRLNRWSYKEISGEIYCSKHFHLTSTTNDRTNHHSAPSSRSSTPRRMIMEKLYCFACEDCVYQPEILNVLDRVYHRNCFKCVVCHNTLSVENYYVHEGAPYCKSHYMRVLHSTPANIGFIINETVPAEQEQNPCFECQLPVHPRDGMNVIDRFYHYGCFKCTECQEVLNMGKFEVANGQPFCEMDYLRIFGRNPHTPTRVPPHRFAEVMAQE</sequence>
<reference evidence="7 8" key="1">
    <citation type="submission" date="2019-04" db="EMBL/GenBank/DDBJ databases">
        <title>Annotation for the trematode Fasciola gigantica.</title>
        <authorList>
            <person name="Choi Y.-J."/>
        </authorList>
    </citation>
    <scope>NUCLEOTIDE SEQUENCE [LARGE SCALE GENOMIC DNA]</scope>
    <source>
        <strain evidence="7">Uganda_cow_1</strain>
    </source>
</reference>
<dbReference type="GO" id="GO:0046872">
    <property type="term" value="F:metal ion binding"/>
    <property type="evidence" value="ECO:0007669"/>
    <property type="project" value="UniProtKB-KW"/>
</dbReference>
<keyword evidence="1 4" id="KW-0479">Metal-binding</keyword>
<name>A0A504WV14_FASGI</name>
<feature type="compositionally biased region" description="Polar residues" evidence="5">
    <location>
        <begin position="877"/>
        <end position="889"/>
    </location>
</feature>
<dbReference type="PANTHER" id="PTHR24206">
    <property type="entry name" value="OS06G0237300 PROTEIN"/>
    <property type="match status" value="1"/>
</dbReference>
<dbReference type="CDD" id="cd08368">
    <property type="entry name" value="LIM"/>
    <property type="match status" value="4"/>
</dbReference>
<evidence type="ECO:0000256" key="4">
    <source>
        <dbReference type="PROSITE-ProRule" id="PRU00125"/>
    </source>
</evidence>
<evidence type="ECO:0000256" key="3">
    <source>
        <dbReference type="ARBA" id="ARBA00023038"/>
    </source>
</evidence>
<dbReference type="CDD" id="cd09358">
    <property type="entry name" value="LIM_Mical_like"/>
    <property type="match status" value="2"/>
</dbReference>
<keyword evidence="2 4" id="KW-0862">Zinc</keyword>
<dbReference type="PROSITE" id="PS50023">
    <property type="entry name" value="LIM_DOMAIN_2"/>
    <property type="match status" value="9"/>
</dbReference>
<gene>
    <name evidence="7" type="ORF">FGIG_07121</name>
</gene>
<evidence type="ECO:0000313" key="7">
    <source>
        <dbReference type="EMBL" id="TPP39713.1"/>
    </source>
</evidence>
<feature type="domain" description="LIM zinc-binding" evidence="6">
    <location>
        <begin position="807"/>
        <end position="867"/>
    </location>
</feature>
<keyword evidence="3 4" id="KW-0440">LIM domain</keyword>
<feature type="region of interest" description="Disordered" evidence="5">
    <location>
        <begin position="539"/>
        <end position="561"/>
    </location>
</feature>
<feature type="domain" description="LIM zinc-binding" evidence="6">
    <location>
        <begin position="438"/>
        <end position="498"/>
    </location>
</feature>
<evidence type="ECO:0000256" key="2">
    <source>
        <dbReference type="ARBA" id="ARBA00022833"/>
    </source>
</evidence>
<evidence type="ECO:0000256" key="5">
    <source>
        <dbReference type="SAM" id="MobiDB-lite"/>
    </source>
</evidence>